<reference evidence="1 2" key="1">
    <citation type="submission" date="2017-09" db="EMBL/GenBank/DDBJ databases">
        <title>The draft genome sequences of Marinobacter guineae M3B.</title>
        <authorList>
            <person name="Cao J."/>
        </authorList>
    </citation>
    <scope>NUCLEOTIDE SEQUENCE [LARGE SCALE GENOMIC DNA]</scope>
    <source>
        <strain evidence="1 2">M3B</strain>
    </source>
</reference>
<dbReference type="Proteomes" id="UP000229044">
    <property type="component" value="Unassembled WGS sequence"/>
</dbReference>
<sequence>MVVAGMNIEQSAIISAACRLSMTFPFIFAFRLEVYLGRYDTLPLYPGCPKQSTEMPHRGSSEKLAVKTDATSPEAVKAMFAEAHEYSYESYMKKVDPRW</sequence>
<dbReference type="EMBL" id="NTFI01000001">
    <property type="protein sequence ID" value="PHQ26088.1"/>
    <property type="molecule type" value="Genomic_DNA"/>
</dbReference>
<proteinExistence type="predicted"/>
<evidence type="ECO:0000313" key="1">
    <source>
        <dbReference type="EMBL" id="PHQ26088.1"/>
    </source>
</evidence>
<gene>
    <name evidence="1" type="ORF">CLH62_00285</name>
</gene>
<organism evidence="1 2">
    <name type="scientific">Marinobacter guineae</name>
    <dbReference type="NCBI Taxonomy" id="432303"/>
    <lineage>
        <taxon>Bacteria</taxon>
        <taxon>Pseudomonadati</taxon>
        <taxon>Pseudomonadota</taxon>
        <taxon>Gammaproteobacteria</taxon>
        <taxon>Pseudomonadales</taxon>
        <taxon>Marinobacteraceae</taxon>
        <taxon>Marinobacter</taxon>
    </lineage>
</organism>
<dbReference type="AlphaFoldDB" id="A0A2G1VH46"/>
<evidence type="ECO:0000313" key="2">
    <source>
        <dbReference type="Proteomes" id="UP000229044"/>
    </source>
</evidence>
<protein>
    <submittedName>
        <fullName evidence="1">Uncharacterized protein</fullName>
    </submittedName>
</protein>
<keyword evidence="2" id="KW-1185">Reference proteome</keyword>
<comment type="caution">
    <text evidence="1">The sequence shown here is derived from an EMBL/GenBank/DDBJ whole genome shotgun (WGS) entry which is preliminary data.</text>
</comment>
<accession>A0A2G1VH46</accession>
<name>A0A2G1VH46_9GAMM</name>